<dbReference type="PANTHER" id="PTHR16154">
    <property type="entry name" value="NEURABIN"/>
    <property type="match status" value="1"/>
</dbReference>
<evidence type="ECO:0000256" key="16">
    <source>
        <dbReference type="SAM" id="Coils"/>
    </source>
</evidence>
<evidence type="ECO:0000256" key="10">
    <source>
        <dbReference type="ARBA" id="ARBA00023212"/>
    </source>
</evidence>
<evidence type="ECO:0000256" key="3">
    <source>
        <dbReference type="ARBA" id="ARBA00022490"/>
    </source>
</evidence>
<dbReference type="GO" id="GO:0030425">
    <property type="term" value="C:dendrite"/>
    <property type="evidence" value="ECO:0007669"/>
    <property type="project" value="TreeGrafter"/>
</dbReference>
<dbReference type="InterPro" id="IPR036034">
    <property type="entry name" value="PDZ_sf"/>
</dbReference>
<dbReference type="InterPro" id="IPR013761">
    <property type="entry name" value="SAM/pointed_sf"/>
</dbReference>
<dbReference type="GO" id="GO:0031175">
    <property type="term" value="P:neuron projection development"/>
    <property type="evidence" value="ECO:0007669"/>
    <property type="project" value="TreeGrafter"/>
</dbReference>
<keyword evidence="5" id="KW-0221">Differentiation</keyword>
<name>A0A914IBC5_GLORO</name>
<dbReference type="Pfam" id="PF17817">
    <property type="entry name" value="PDZ_5"/>
    <property type="match status" value="1"/>
</dbReference>
<evidence type="ECO:0000256" key="13">
    <source>
        <dbReference type="ARBA" id="ARBA00076637"/>
    </source>
</evidence>
<feature type="compositionally biased region" description="Polar residues" evidence="17">
    <location>
        <begin position="157"/>
        <end position="172"/>
    </location>
</feature>
<dbReference type="GO" id="GO:0019722">
    <property type="term" value="P:calcium-mediated signaling"/>
    <property type="evidence" value="ECO:0007669"/>
    <property type="project" value="TreeGrafter"/>
</dbReference>
<dbReference type="CDD" id="cd09512">
    <property type="entry name" value="SAM_Neurabin-like"/>
    <property type="match status" value="1"/>
</dbReference>
<dbReference type="FunFam" id="2.30.42.10:FF:000010">
    <property type="entry name" value="Neurabin-1 isoform 1"/>
    <property type="match status" value="1"/>
</dbReference>
<dbReference type="FunFam" id="1.10.150.50:FF:000008">
    <property type="entry name" value="Neurabin-1 isoform 1-like protein"/>
    <property type="match status" value="1"/>
</dbReference>
<dbReference type="Gene3D" id="1.10.150.50">
    <property type="entry name" value="Transcription Factor, Ets-1"/>
    <property type="match status" value="1"/>
</dbReference>
<keyword evidence="2" id="KW-0217">Developmental protein</keyword>
<dbReference type="Gene3D" id="2.30.42.10">
    <property type="match status" value="1"/>
</dbReference>
<dbReference type="InterPro" id="IPR040645">
    <property type="entry name" value="Neurabin-1/2_PDZ"/>
</dbReference>
<dbReference type="GO" id="GO:0015629">
    <property type="term" value="C:actin cytoskeleton"/>
    <property type="evidence" value="ECO:0007669"/>
    <property type="project" value="TreeGrafter"/>
</dbReference>
<evidence type="ECO:0000256" key="9">
    <source>
        <dbReference type="ARBA" id="ARBA00023203"/>
    </source>
</evidence>
<evidence type="ECO:0000256" key="2">
    <source>
        <dbReference type="ARBA" id="ARBA00022473"/>
    </source>
</evidence>
<proteinExistence type="predicted"/>
<feature type="region of interest" description="Disordered" evidence="17">
    <location>
        <begin position="351"/>
        <end position="453"/>
    </location>
</feature>
<dbReference type="PROSITE" id="PS50105">
    <property type="entry name" value="SAM_DOMAIN"/>
    <property type="match status" value="1"/>
</dbReference>
<feature type="coiled-coil region" evidence="16">
    <location>
        <begin position="683"/>
        <end position="784"/>
    </location>
</feature>
<dbReference type="Gene3D" id="1.10.287.1490">
    <property type="match status" value="1"/>
</dbReference>
<dbReference type="InterPro" id="IPR001478">
    <property type="entry name" value="PDZ"/>
</dbReference>
<dbReference type="InterPro" id="IPR001660">
    <property type="entry name" value="SAM"/>
</dbReference>
<keyword evidence="6" id="KW-0524">Neurogenesis</keyword>
<dbReference type="CDD" id="cd06790">
    <property type="entry name" value="PDZ_neurabin-like"/>
    <property type="match status" value="1"/>
</dbReference>
<evidence type="ECO:0000256" key="8">
    <source>
        <dbReference type="ARBA" id="ARBA00023054"/>
    </source>
</evidence>
<dbReference type="GO" id="GO:0014069">
    <property type="term" value="C:postsynaptic density"/>
    <property type="evidence" value="ECO:0007669"/>
    <property type="project" value="TreeGrafter"/>
</dbReference>
<feature type="domain" description="PDZ" evidence="19">
    <location>
        <begin position="503"/>
        <end position="591"/>
    </location>
</feature>
<evidence type="ECO:0000256" key="6">
    <source>
        <dbReference type="ARBA" id="ARBA00022902"/>
    </source>
</evidence>
<dbReference type="Proteomes" id="UP000887572">
    <property type="component" value="Unplaced"/>
</dbReference>
<keyword evidence="4" id="KW-0597">Phosphoprotein</keyword>
<keyword evidence="10" id="KW-0206">Cytoskeleton</keyword>
<feature type="compositionally biased region" description="Basic and acidic residues" evidence="17">
    <location>
        <begin position="411"/>
        <end position="420"/>
    </location>
</feature>
<dbReference type="GO" id="GO:0051015">
    <property type="term" value="F:actin filament binding"/>
    <property type="evidence" value="ECO:0007669"/>
    <property type="project" value="TreeGrafter"/>
</dbReference>
<dbReference type="PROSITE" id="PS50106">
    <property type="entry name" value="PDZ"/>
    <property type="match status" value="1"/>
</dbReference>
<feature type="compositionally biased region" description="Low complexity" evidence="17">
    <location>
        <begin position="302"/>
        <end position="316"/>
    </location>
</feature>
<feature type="compositionally biased region" description="Polar residues" evidence="17">
    <location>
        <begin position="136"/>
        <end position="145"/>
    </location>
</feature>
<dbReference type="SMART" id="SM00228">
    <property type="entry name" value="PDZ"/>
    <property type="match status" value="1"/>
</dbReference>
<feature type="compositionally biased region" description="Basic and acidic residues" evidence="17">
    <location>
        <begin position="97"/>
        <end position="106"/>
    </location>
</feature>
<evidence type="ECO:0000256" key="11">
    <source>
        <dbReference type="ARBA" id="ARBA00034103"/>
    </source>
</evidence>
<sequence>MLSAFSSLSEQRQRQRTAPAEAQKQQQTSQQSPILARLERSLAMSATVGSGRHQLQPSPPSSCSPSSPYSPSSASPSSLPPDGSDLEEMEEEEEEELRPHSKDDGVPKSLRPLPEMGTDARTRFSHTKALFEQLERTSATNQQKMPPTLPSFYSPRLQRSSSTGGCQASSAFQKAPPAVPPKPPPPTNVPPKWHHNAQVTPSVSAQSFGPGFGVNVPSRAPETTAKCSASSLSSASPAGSPLTQMARNFSQFAFDVERIAHIDSPPNDRQNANAPGGHTVASYQHFADTTRRLVSRTDESKQYQQQQQKKQSPSPIESHEEESKKVQQINYDAYWRGPSSYYTKRLFGVEQKQQQEREESEQEQKQQQTILTKRKHDGGGSSPQNGSESGDSVPSEPRPSSPPPSAQNLSMDDKTKEVQARKKCLASNSTPSPVETMRGLSPEGDSITGSGGARKISFSTAPIKVYKTHGVEEYDRRNDDIDPVASCAEYELERRLERMELFEVELEKGAEGLGVSIIGMGVGADAGLEKLGIFVKSITPGGAVHRDGRVRVCDQIVSVDGTSLVGVSQLFAAQTLRSTGARVRFTVGRERNLEESEVAQLIRQSLEQDRLRERQRLALLSVNQPPQFVPTTAASSTTDEEEQTGDRGATVRESKRADALANIRQPPVVGKESEETLSIRTKIHALESELAESQRKALEMSAELDNMRSHYSQLESRYTQATTIVKSFRERELEMLKREESHVEQLKAKEREYGDLVAQLRDRIDELERKLDGLAQQRAQMVNGELSELKERLEQCKAGTVHSNDPSQNGAVLGRPADEHTPVIVPKPSQRRHGGGEMVPARLISVKHAGLGSQSVPLSAAPPPPPHNQHFYHHQQQQHAANADHLHHQHGHPQFVIVTGGNNPNAVGPQQYHRQQQQLPYPQAICDEPSVASYGNGAQQQQQRGGGGRFVSACDSPVPRISEPASPAMPQKFMQGIKGHPQHHHHGTGPRGLLFPLKKRFVSSAAEHEFWRENIEAQGLQVLHWSVDDVCQLLIHIGLDKYIPEFTVNQINGPKLLELDGSRLKAMGLFNHADRAVIKKRVKAIKQRIERERKQLEKEARQRGGSVKIVSVQ</sequence>
<evidence type="ECO:0000259" key="19">
    <source>
        <dbReference type="PROSITE" id="PS50106"/>
    </source>
</evidence>
<dbReference type="SMART" id="SM00454">
    <property type="entry name" value="SAM"/>
    <property type="match status" value="1"/>
</dbReference>
<dbReference type="PANTHER" id="PTHR16154:SF6">
    <property type="entry name" value="SPINOPHILIN, ISOFORM J"/>
    <property type="match status" value="1"/>
</dbReference>
<feature type="region of interest" description="Disordered" evidence="17">
    <location>
        <begin position="260"/>
        <end position="326"/>
    </location>
</feature>
<evidence type="ECO:0000256" key="1">
    <source>
        <dbReference type="ARBA" id="ARBA00004245"/>
    </source>
</evidence>
<evidence type="ECO:0000256" key="17">
    <source>
        <dbReference type="SAM" id="MobiDB-lite"/>
    </source>
</evidence>
<dbReference type="WBParaSite" id="Gr19_v10_g8324.t1">
    <property type="protein sequence ID" value="Gr19_v10_g8324.t1"/>
    <property type="gene ID" value="Gr19_v10_g8324"/>
</dbReference>
<feature type="compositionally biased region" description="Low complexity" evidence="17">
    <location>
        <begin position="63"/>
        <end position="81"/>
    </location>
</feature>
<evidence type="ECO:0000313" key="20">
    <source>
        <dbReference type="Proteomes" id="UP000887572"/>
    </source>
</evidence>
<dbReference type="AlphaFoldDB" id="A0A914IBC5"/>
<feature type="domain" description="SAM" evidence="18">
    <location>
        <begin position="1025"/>
        <end position="1088"/>
    </location>
</feature>
<keyword evidence="3" id="KW-0963">Cytoplasm</keyword>
<feature type="coiled-coil region" evidence="16">
    <location>
        <begin position="1075"/>
        <end position="1102"/>
    </location>
</feature>
<feature type="compositionally biased region" description="Low complexity" evidence="17">
    <location>
        <begin position="228"/>
        <end position="242"/>
    </location>
</feature>
<organism evidence="20 21">
    <name type="scientific">Globodera rostochiensis</name>
    <name type="common">Golden nematode worm</name>
    <name type="synonym">Heterodera rostochiensis</name>
    <dbReference type="NCBI Taxonomy" id="31243"/>
    <lineage>
        <taxon>Eukaryota</taxon>
        <taxon>Metazoa</taxon>
        <taxon>Ecdysozoa</taxon>
        <taxon>Nematoda</taxon>
        <taxon>Chromadorea</taxon>
        <taxon>Rhabditida</taxon>
        <taxon>Tylenchina</taxon>
        <taxon>Tylenchomorpha</taxon>
        <taxon>Tylenchoidea</taxon>
        <taxon>Heteroderidae</taxon>
        <taxon>Heteroderinae</taxon>
        <taxon>Globodera</taxon>
    </lineage>
</organism>
<evidence type="ECO:0000256" key="7">
    <source>
        <dbReference type="ARBA" id="ARBA00023018"/>
    </source>
</evidence>
<feature type="compositionally biased region" description="Pro residues" evidence="17">
    <location>
        <begin position="177"/>
        <end position="189"/>
    </location>
</feature>
<protein>
    <recommendedName>
        <fullName evidence="12">Neurabin-1</fullName>
    </recommendedName>
    <alternativeName>
        <fullName evidence="14">Neurabin-I</fullName>
    </alternativeName>
    <alternativeName>
        <fullName evidence="13">Neural tissue-specific F-actin-binding protein I</fullName>
    </alternativeName>
    <alternativeName>
        <fullName evidence="15">Protein phosphatase 1 regulatory subunit 9A</fullName>
    </alternativeName>
</protein>
<accession>A0A914IBC5</accession>
<evidence type="ECO:0000313" key="21">
    <source>
        <dbReference type="WBParaSite" id="Gr19_v10_g8324.t1"/>
    </source>
</evidence>
<keyword evidence="8 16" id="KW-0175">Coiled coil</keyword>
<dbReference type="SUPFAM" id="SSF50156">
    <property type="entry name" value="PDZ domain-like"/>
    <property type="match status" value="1"/>
</dbReference>
<reference evidence="21" key="1">
    <citation type="submission" date="2022-11" db="UniProtKB">
        <authorList>
            <consortium name="WormBaseParasite"/>
        </authorList>
    </citation>
    <scope>IDENTIFICATION</scope>
</reference>
<dbReference type="GO" id="GO:0005737">
    <property type="term" value="C:cytoplasm"/>
    <property type="evidence" value="ECO:0007669"/>
    <property type="project" value="TreeGrafter"/>
</dbReference>
<evidence type="ECO:0000256" key="5">
    <source>
        <dbReference type="ARBA" id="ARBA00022782"/>
    </source>
</evidence>
<feature type="compositionally biased region" description="Polar residues" evidence="17">
    <location>
        <begin position="1"/>
        <end position="10"/>
    </location>
</feature>
<feature type="compositionally biased region" description="Polar residues" evidence="17">
    <location>
        <begin position="197"/>
        <end position="207"/>
    </location>
</feature>
<feature type="compositionally biased region" description="Pro residues" evidence="17">
    <location>
        <begin position="396"/>
        <end position="405"/>
    </location>
</feature>
<dbReference type="GO" id="GO:0007015">
    <property type="term" value="P:actin filament organization"/>
    <property type="evidence" value="ECO:0007669"/>
    <property type="project" value="TreeGrafter"/>
</dbReference>
<dbReference type="Pfam" id="PF00536">
    <property type="entry name" value="SAM_1"/>
    <property type="match status" value="1"/>
</dbReference>
<feature type="compositionally biased region" description="Basic and acidic residues" evidence="17">
    <location>
        <begin position="649"/>
        <end position="658"/>
    </location>
</feature>
<dbReference type="SUPFAM" id="SSF47769">
    <property type="entry name" value="SAM/Pointed domain"/>
    <property type="match status" value="1"/>
</dbReference>
<feature type="compositionally biased region" description="Acidic residues" evidence="17">
    <location>
        <begin position="84"/>
        <end position="96"/>
    </location>
</feature>
<evidence type="ECO:0000256" key="4">
    <source>
        <dbReference type="ARBA" id="ARBA00022553"/>
    </source>
</evidence>
<evidence type="ECO:0000256" key="14">
    <source>
        <dbReference type="ARBA" id="ARBA00077125"/>
    </source>
</evidence>
<comment type="subcellular location">
    <subcellularLocation>
        <location evidence="1">Cytoplasm</location>
        <location evidence="1">Cytoskeleton</location>
    </subcellularLocation>
    <subcellularLocation>
        <location evidence="11">Synapse</location>
    </subcellularLocation>
</comment>
<dbReference type="Pfam" id="PF00595">
    <property type="entry name" value="PDZ"/>
    <property type="match status" value="1"/>
</dbReference>
<keyword evidence="7" id="KW-0770">Synapse</keyword>
<keyword evidence="20" id="KW-1185">Reference proteome</keyword>
<evidence type="ECO:0000256" key="15">
    <source>
        <dbReference type="ARBA" id="ARBA00082439"/>
    </source>
</evidence>
<dbReference type="InterPro" id="IPR043446">
    <property type="entry name" value="Neurabin-like"/>
</dbReference>
<feature type="compositionally biased region" description="Basic and acidic residues" evidence="17">
    <location>
        <begin position="288"/>
        <end position="301"/>
    </location>
</feature>
<feature type="region of interest" description="Disordered" evidence="17">
    <location>
        <begin position="627"/>
        <end position="658"/>
    </location>
</feature>
<feature type="region of interest" description="Disordered" evidence="17">
    <location>
        <begin position="1"/>
        <end position="242"/>
    </location>
</feature>
<evidence type="ECO:0000259" key="18">
    <source>
        <dbReference type="PROSITE" id="PS50105"/>
    </source>
</evidence>
<keyword evidence="9" id="KW-0009">Actin-binding</keyword>
<evidence type="ECO:0000256" key="12">
    <source>
        <dbReference type="ARBA" id="ARBA00067399"/>
    </source>
</evidence>
<feature type="compositionally biased region" description="Low complexity" evidence="17">
    <location>
        <begin position="23"/>
        <end position="32"/>
    </location>
</feature>